<sequence length="116" mass="13365">MKKTWIMAFGILIMGSHSAWGEQSISEADYLDNVNQLYKFAWGLQYPEEGPYDIWLIRNEQGITQSTSNIPRTTWGYQIRDFDKDGQMELLVVGLNGECDSLDLQMYEIQYGSVVL</sequence>
<feature type="chain" id="PRO_5041905813" description="VCBS repeat-containing protein" evidence="1">
    <location>
        <begin position="20"/>
        <end position="116"/>
    </location>
</feature>
<comment type="caution">
    <text evidence="2">The sequence shown here is derived from an EMBL/GenBank/DDBJ whole genome shotgun (WGS) entry which is preliminary data.</text>
</comment>
<name>A0AAE3JB76_9FIRM</name>
<dbReference type="AlphaFoldDB" id="A0AAE3JB76"/>
<keyword evidence="1" id="KW-0732">Signal</keyword>
<protein>
    <recommendedName>
        <fullName evidence="4">VCBS repeat-containing protein</fullName>
    </recommendedName>
</protein>
<dbReference type="Proteomes" id="UP001198200">
    <property type="component" value="Unassembled WGS sequence"/>
</dbReference>
<gene>
    <name evidence="2" type="ORF">LKD48_02670</name>
</gene>
<dbReference type="RefSeq" id="WP_308731097.1">
    <property type="nucleotide sequence ID" value="NZ_JAJEQN010000004.1"/>
</dbReference>
<organism evidence="2 3">
    <name type="scientific">Anthropogastromicrobium aceti</name>
    <dbReference type="NCBI Taxonomy" id="2981768"/>
    <lineage>
        <taxon>Bacteria</taxon>
        <taxon>Bacillati</taxon>
        <taxon>Bacillota</taxon>
        <taxon>Clostridia</taxon>
        <taxon>Lachnospirales</taxon>
        <taxon>Lachnospiraceae</taxon>
        <taxon>Anthropogastromicrobium</taxon>
    </lineage>
</organism>
<evidence type="ECO:0000313" key="2">
    <source>
        <dbReference type="EMBL" id="MCC2220556.1"/>
    </source>
</evidence>
<keyword evidence="3" id="KW-1185">Reference proteome</keyword>
<evidence type="ECO:0000256" key="1">
    <source>
        <dbReference type="SAM" id="SignalP"/>
    </source>
</evidence>
<dbReference type="EMBL" id="JAJEQN010000004">
    <property type="protein sequence ID" value="MCC2220556.1"/>
    <property type="molecule type" value="Genomic_DNA"/>
</dbReference>
<reference evidence="2 3" key="1">
    <citation type="submission" date="2021-10" db="EMBL/GenBank/DDBJ databases">
        <title>Anaerobic single-cell dispensing facilitates the cultivation of human gut bacteria.</title>
        <authorList>
            <person name="Afrizal A."/>
        </authorList>
    </citation>
    <scope>NUCLEOTIDE SEQUENCE [LARGE SCALE GENOMIC DNA]</scope>
    <source>
        <strain evidence="2 3">CLA-AA-H224</strain>
    </source>
</reference>
<accession>A0AAE3JB76</accession>
<proteinExistence type="predicted"/>
<feature type="signal peptide" evidence="1">
    <location>
        <begin position="1"/>
        <end position="19"/>
    </location>
</feature>
<evidence type="ECO:0008006" key="4">
    <source>
        <dbReference type="Google" id="ProtNLM"/>
    </source>
</evidence>
<evidence type="ECO:0000313" key="3">
    <source>
        <dbReference type="Proteomes" id="UP001198200"/>
    </source>
</evidence>